<dbReference type="PROSITE" id="PS50893">
    <property type="entry name" value="ABC_TRANSPORTER_2"/>
    <property type="match status" value="1"/>
</dbReference>
<dbReference type="PROSITE" id="PS50929">
    <property type="entry name" value="ABC_TM1F"/>
    <property type="match status" value="1"/>
</dbReference>
<evidence type="ECO:0000313" key="11">
    <source>
        <dbReference type="Proteomes" id="UP000307244"/>
    </source>
</evidence>
<name>A0A4U1CRL4_9SPHI</name>
<feature type="transmembrane region" description="Helical" evidence="7">
    <location>
        <begin position="72"/>
        <end position="92"/>
    </location>
</feature>
<dbReference type="Pfam" id="PF00005">
    <property type="entry name" value="ABC_tran"/>
    <property type="match status" value="1"/>
</dbReference>
<evidence type="ECO:0000259" key="9">
    <source>
        <dbReference type="PROSITE" id="PS50929"/>
    </source>
</evidence>
<keyword evidence="2 7" id="KW-0812">Transmembrane</keyword>
<comment type="subcellular location">
    <subcellularLocation>
        <location evidence="1">Cell membrane</location>
        <topology evidence="1">Multi-pass membrane protein</topology>
    </subcellularLocation>
</comment>
<evidence type="ECO:0000256" key="6">
    <source>
        <dbReference type="ARBA" id="ARBA00023136"/>
    </source>
</evidence>
<dbReference type="PANTHER" id="PTHR43394">
    <property type="entry name" value="ATP-DEPENDENT PERMEASE MDL1, MITOCHONDRIAL"/>
    <property type="match status" value="1"/>
</dbReference>
<feature type="transmembrane region" description="Helical" evidence="7">
    <location>
        <begin position="272"/>
        <end position="298"/>
    </location>
</feature>
<dbReference type="SUPFAM" id="SSF90123">
    <property type="entry name" value="ABC transporter transmembrane region"/>
    <property type="match status" value="1"/>
</dbReference>
<keyword evidence="3" id="KW-0547">Nucleotide-binding</keyword>
<reference evidence="10 11" key="1">
    <citation type="submission" date="2019-04" db="EMBL/GenBank/DDBJ databases">
        <title>Pedobacter sp. RP-3-15 sp. nov., isolated from Arctic soil.</title>
        <authorList>
            <person name="Dahal R.H."/>
            <person name="Kim D.-U."/>
        </authorList>
    </citation>
    <scope>NUCLEOTIDE SEQUENCE [LARGE SCALE GENOMIC DNA]</scope>
    <source>
        <strain evidence="10 11">RP-3-15</strain>
    </source>
</reference>
<sequence>MNYNLNIENEDKVKKPVYQELKNLLSAGAAEKKNLVVALTIMLINTSINLAGPLIIGYTIDHYIQTKEYNGLMMFSGILLCMYCFVFGASYIQTRLMGGAAQRIVFNLRNIVFNKIQELPVTFFNQNKAGDLISRVNTDTDRLNQFFSQALLQFLSSIFMLIAAGSFMLIINFKLGLVAILPALCIWLFVNRLSPWVRKKNAANSKNVGLMSAEIQESLSNFKVVVAFNRRDYFRERFDKANQQNYTTAIGSGIANTVFMPVFSLFSNIAQLLVLIYGIYLIKNGGLSIGFLISYIAYANNFYNPIRQLASLWASFQTALASWDRISKILTMDNDLQVLKSEEIMSSDDRGVIEFQNVHFGYPEGKEILHHVNFRLDKGKTYAFVGPTGGGKTTTASIMARLYDPLQGKVLLKGRDIRSYDAKERARRIGFILQEPILFTGTVKENILYGNEEYAKDSDAAFLSVINNAGLGQLLNVFDEGLDTNVTSGGESMSLGQRQLIAFMRAFLRKPDLLILDEATANIDTVTEQLLSQILEKLPSKTTLVIIAHRLNTIENADEIFFVNSGEVVQAGSFQDAIQKLIHGKIQS</sequence>
<keyword evidence="11" id="KW-1185">Reference proteome</keyword>
<dbReference type="SUPFAM" id="SSF52540">
    <property type="entry name" value="P-loop containing nucleoside triphosphate hydrolases"/>
    <property type="match status" value="1"/>
</dbReference>
<dbReference type="InterPro" id="IPR036640">
    <property type="entry name" value="ABC1_TM_sf"/>
</dbReference>
<evidence type="ECO:0000259" key="8">
    <source>
        <dbReference type="PROSITE" id="PS50893"/>
    </source>
</evidence>
<evidence type="ECO:0000256" key="5">
    <source>
        <dbReference type="ARBA" id="ARBA00022989"/>
    </source>
</evidence>
<feature type="transmembrane region" description="Helical" evidence="7">
    <location>
        <begin position="177"/>
        <end position="194"/>
    </location>
</feature>
<dbReference type="InterPro" id="IPR003439">
    <property type="entry name" value="ABC_transporter-like_ATP-bd"/>
</dbReference>
<dbReference type="PANTHER" id="PTHR43394:SF1">
    <property type="entry name" value="ATP-BINDING CASSETTE SUB-FAMILY B MEMBER 10, MITOCHONDRIAL"/>
    <property type="match status" value="1"/>
</dbReference>
<comment type="caution">
    <text evidence="10">The sequence shown here is derived from an EMBL/GenBank/DDBJ whole genome shotgun (WGS) entry which is preliminary data.</text>
</comment>
<gene>
    <name evidence="10" type="ORF">FA047_05375</name>
</gene>
<proteinExistence type="predicted"/>
<keyword evidence="6 7" id="KW-0472">Membrane</keyword>
<dbReference type="InterPro" id="IPR011527">
    <property type="entry name" value="ABC1_TM_dom"/>
</dbReference>
<dbReference type="CDD" id="cd18547">
    <property type="entry name" value="ABC_6TM_Tm288_like"/>
    <property type="match status" value="1"/>
</dbReference>
<evidence type="ECO:0000256" key="1">
    <source>
        <dbReference type="ARBA" id="ARBA00004651"/>
    </source>
</evidence>
<dbReference type="InterPro" id="IPR003593">
    <property type="entry name" value="AAA+_ATPase"/>
</dbReference>
<feature type="domain" description="ABC transporter" evidence="8">
    <location>
        <begin position="353"/>
        <end position="586"/>
    </location>
</feature>
<evidence type="ECO:0000256" key="3">
    <source>
        <dbReference type="ARBA" id="ARBA00022741"/>
    </source>
</evidence>
<evidence type="ECO:0000256" key="7">
    <source>
        <dbReference type="SAM" id="Phobius"/>
    </source>
</evidence>
<feature type="domain" description="ABC transmembrane type-1" evidence="9">
    <location>
        <begin position="36"/>
        <end position="318"/>
    </location>
</feature>
<dbReference type="AlphaFoldDB" id="A0A4U1CRL4"/>
<dbReference type="InterPro" id="IPR039421">
    <property type="entry name" value="Type_1_exporter"/>
</dbReference>
<keyword evidence="5 7" id="KW-1133">Transmembrane helix</keyword>
<evidence type="ECO:0000313" key="10">
    <source>
        <dbReference type="EMBL" id="TKC09525.1"/>
    </source>
</evidence>
<dbReference type="Gene3D" id="1.20.1560.10">
    <property type="entry name" value="ABC transporter type 1, transmembrane domain"/>
    <property type="match status" value="1"/>
</dbReference>
<feature type="transmembrane region" description="Helical" evidence="7">
    <location>
        <begin position="150"/>
        <end position="171"/>
    </location>
</feature>
<dbReference type="Proteomes" id="UP000307244">
    <property type="component" value="Unassembled WGS sequence"/>
</dbReference>
<dbReference type="Pfam" id="PF00664">
    <property type="entry name" value="ABC_membrane"/>
    <property type="match status" value="1"/>
</dbReference>
<dbReference type="GO" id="GO:0005886">
    <property type="term" value="C:plasma membrane"/>
    <property type="evidence" value="ECO:0007669"/>
    <property type="project" value="UniProtKB-SubCell"/>
</dbReference>
<dbReference type="GO" id="GO:0016887">
    <property type="term" value="F:ATP hydrolysis activity"/>
    <property type="evidence" value="ECO:0007669"/>
    <property type="project" value="InterPro"/>
</dbReference>
<protein>
    <submittedName>
        <fullName evidence="10">ABC transporter ATP-binding protein</fullName>
    </submittedName>
</protein>
<dbReference type="GO" id="GO:0015421">
    <property type="term" value="F:ABC-type oligopeptide transporter activity"/>
    <property type="evidence" value="ECO:0007669"/>
    <property type="project" value="TreeGrafter"/>
</dbReference>
<dbReference type="EMBL" id="SWBQ01000001">
    <property type="protein sequence ID" value="TKC09525.1"/>
    <property type="molecule type" value="Genomic_DNA"/>
</dbReference>
<dbReference type="SMART" id="SM00382">
    <property type="entry name" value="AAA"/>
    <property type="match status" value="1"/>
</dbReference>
<evidence type="ECO:0000256" key="2">
    <source>
        <dbReference type="ARBA" id="ARBA00022692"/>
    </source>
</evidence>
<feature type="transmembrane region" description="Helical" evidence="7">
    <location>
        <begin position="35"/>
        <end position="60"/>
    </location>
</feature>
<feature type="transmembrane region" description="Helical" evidence="7">
    <location>
        <begin position="245"/>
        <end position="266"/>
    </location>
</feature>
<dbReference type="InterPro" id="IPR027417">
    <property type="entry name" value="P-loop_NTPase"/>
</dbReference>
<keyword evidence="4 10" id="KW-0067">ATP-binding</keyword>
<evidence type="ECO:0000256" key="4">
    <source>
        <dbReference type="ARBA" id="ARBA00022840"/>
    </source>
</evidence>
<organism evidence="10 11">
    <name type="scientific">Pedobacter frigoris</name>
    <dbReference type="NCBI Taxonomy" id="2571272"/>
    <lineage>
        <taxon>Bacteria</taxon>
        <taxon>Pseudomonadati</taxon>
        <taxon>Bacteroidota</taxon>
        <taxon>Sphingobacteriia</taxon>
        <taxon>Sphingobacteriales</taxon>
        <taxon>Sphingobacteriaceae</taxon>
        <taxon>Pedobacter</taxon>
    </lineage>
</organism>
<dbReference type="GO" id="GO:0005524">
    <property type="term" value="F:ATP binding"/>
    <property type="evidence" value="ECO:0007669"/>
    <property type="project" value="UniProtKB-KW"/>
</dbReference>
<dbReference type="Gene3D" id="3.40.50.300">
    <property type="entry name" value="P-loop containing nucleotide triphosphate hydrolases"/>
    <property type="match status" value="1"/>
</dbReference>
<accession>A0A4U1CRL4</accession>
<dbReference type="OrthoDB" id="9760358at2"/>